<dbReference type="PROSITE" id="PS50111">
    <property type="entry name" value="CHEMOTAXIS_TRANSDUC_2"/>
    <property type="match status" value="1"/>
</dbReference>
<dbReference type="SUPFAM" id="SSF46458">
    <property type="entry name" value="Globin-like"/>
    <property type="match status" value="1"/>
</dbReference>
<evidence type="ECO:0000313" key="8">
    <source>
        <dbReference type="EMBL" id="NFV79433.1"/>
    </source>
</evidence>
<dbReference type="InterPro" id="IPR044398">
    <property type="entry name" value="Globin-sensor_dom"/>
</dbReference>
<reference evidence="8 9" key="1">
    <citation type="submission" date="2020-02" db="EMBL/GenBank/DDBJ databases">
        <authorList>
            <person name="Dziuba M."/>
            <person name="Kuznetsov B."/>
            <person name="Mardanov A."/>
            <person name="Ravin N."/>
            <person name="Grouzdev D."/>
        </authorList>
    </citation>
    <scope>NUCLEOTIDE SEQUENCE [LARGE SCALE GENOMIC DNA]</scope>
    <source>
        <strain evidence="8 9">SpK</strain>
    </source>
</reference>
<dbReference type="InterPro" id="IPR039379">
    <property type="entry name" value="Protoglobin_sensor_dom"/>
</dbReference>
<evidence type="ECO:0000256" key="1">
    <source>
        <dbReference type="ARBA" id="ARBA00004429"/>
    </source>
</evidence>
<dbReference type="EMBL" id="JAAIYP010000027">
    <property type="protein sequence ID" value="NFV79433.1"/>
    <property type="molecule type" value="Genomic_DNA"/>
</dbReference>
<comment type="similarity">
    <text evidence="4">Belongs to the methyl-accepting chemotaxis (MCP) protein family.</text>
</comment>
<keyword evidence="2" id="KW-0997">Cell inner membrane</keyword>
<dbReference type="GO" id="GO:0005886">
    <property type="term" value="C:plasma membrane"/>
    <property type="evidence" value="ECO:0007669"/>
    <property type="project" value="UniProtKB-SubCell"/>
</dbReference>
<evidence type="ECO:0000259" key="7">
    <source>
        <dbReference type="PROSITE" id="PS50192"/>
    </source>
</evidence>
<comment type="subcellular location">
    <subcellularLocation>
        <location evidence="1">Cell inner membrane</location>
        <topology evidence="1">Multi-pass membrane protein</topology>
    </subcellularLocation>
</comment>
<dbReference type="Proteomes" id="UP000480684">
    <property type="component" value="Unassembled WGS sequence"/>
</dbReference>
<sequence>MDLDRAGRLAFLRIDDETCRALREFREILAPRMDSLLEDFYGYVRANPAVADLFASPARMDHARAMQKRHWLDSVFAGNFDDRYFANVTEIGKIHQRIGLEPRWYTAGYCFVLNQVFAIAITAYRKKPEKLAQVLAAVNKAAYLDMDLATSVYIETNTAAIIARELGTKADSFERDVQGVVSQVAAAATQMEASARTMAANAEETSMQSTTVAAAAEEATVNIQTVAAAAEELSSSIAEIGRQVSHSASIASSAMVEANRSNDMVQSLAEAAGKIGQVVKLINDIASQTNLLALNATIEAARAGEAGKGFAVVANEVKSLANQTAKATEEIAAQINAVQNATHDAVSAIGAIATTIGQINDIASGIAAAVEEQGAATQEIARNVQQAAQGTQEVTGTIARVSAAAFETGNAAREVLISAETLTGNSATLSAQVDHFVREIRQG</sequence>
<dbReference type="PROSITE" id="PS50192">
    <property type="entry name" value="T_SNARE"/>
    <property type="match status" value="1"/>
</dbReference>
<dbReference type="GO" id="GO:0020037">
    <property type="term" value="F:heme binding"/>
    <property type="evidence" value="ECO:0007669"/>
    <property type="project" value="InterPro"/>
</dbReference>
<evidence type="ECO:0000313" key="9">
    <source>
        <dbReference type="Proteomes" id="UP000480684"/>
    </source>
</evidence>
<dbReference type="InterPro" id="IPR004089">
    <property type="entry name" value="MCPsignal_dom"/>
</dbReference>
<evidence type="ECO:0000256" key="2">
    <source>
        <dbReference type="ARBA" id="ARBA00022519"/>
    </source>
</evidence>
<feature type="domain" description="Methyl-accepting transducer" evidence="6">
    <location>
        <begin position="180"/>
        <end position="409"/>
    </location>
</feature>
<dbReference type="SUPFAM" id="SSF58104">
    <property type="entry name" value="Methyl-accepting chemotaxis protein (MCP) signaling domain"/>
    <property type="match status" value="1"/>
</dbReference>
<dbReference type="PANTHER" id="PTHR32089:SF112">
    <property type="entry name" value="LYSOZYME-LIKE PROTEIN-RELATED"/>
    <property type="match status" value="1"/>
</dbReference>
<dbReference type="PANTHER" id="PTHR32089">
    <property type="entry name" value="METHYL-ACCEPTING CHEMOTAXIS PROTEIN MCPB"/>
    <property type="match status" value="1"/>
</dbReference>
<keyword evidence="2" id="KW-1003">Cell membrane</keyword>
<organism evidence="8 9">
    <name type="scientific">Magnetospirillum aberrantis SpK</name>
    <dbReference type="NCBI Taxonomy" id="908842"/>
    <lineage>
        <taxon>Bacteria</taxon>
        <taxon>Pseudomonadati</taxon>
        <taxon>Pseudomonadota</taxon>
        <taxon>Alphaproteobacteria</taxon>
        <taxon>Rhodospirillales</taxon>
        <taxon>Rhodospirillaceae</taxon>
        <taxon>Magnetospirillum</taxon>
    </lineage>
</organism>
<evidence type="ECO:0000256" key="5">
    <source>
        <dbReference type="PROSITE-ProRule" id="PRU00284"/>
    </source>
</evidence>
<dbReference type="Pfam" id="PF11563">
    <property type="entry name" value="Protoglobin"/>
    <property type="match status" value="1"/>
</dbReference>
<dbReference type="Pfam" id="PF00015">
    <property type="entry name" value="MCPsignal"/>
    <property type="match status" value="1"/>
</dbReference>
<dbReference type="GO" id="GO:0019825">
    <property type="term" value="F:oxygen binding"/>
    <property type="evidence" value="ECO:0007669"/>
    <property type="project" value="InterPro"/>
</dbReference>
<dbReference type="InterPro" id="IPR009050">
    <property type="entry name" value="Globin-like_sf"/>
</dbReference>
<accession>A0A7C9UY17</accession>
<keyword evidence="2" id="KW-0472">Membrane</keyword>
<keyword evidence="3 5" id="KW-0807">Transducer</keyword>
<evidence type="ECO:0000256" key="4">
    <source>
        <dbReference type="ARBA" id="ARBA00029447"/>
    </source>
</evidence>
<dbReference type="AlphaFoldDB" id="A0A7C9UY17"/>
<dbReference type="InterPro" id="IPR012292">
    <property type="entry name" value="Globin/Proto"/>
</dbReference>
<gene>
    <name evidence="8" type="ORF">G4223_04835</name>
</gene>
<evidence type="ECO:0000259" key="6">
    <source>
        <dbReference type="PROSITE" id="PS50111"/>
    </source>
</evidence>
<dbReference type="CDD" id="cd01068">
    <property type="entry name" value="globin_sensor"/>
    <property type="match status" value="1"/>
</dbReference>
<keyword evidence="9" id="KW-1185">Reference proteome</keyword>
<dbReference type="Gene3D" id="1.10.490.10">
    <property type="entry name" value="Globins"/>
    <property type="match status" value="1"/>
</dbReference>
<dbReference type="InterPro" id="IPR000727">
    <property type="entry name" value="T_SNARE_dom"/>
</dbReference>
<dbReference type="SMART" id="SM00283">
    <property type="entry name" value="MA"/>
    <property type="match status" value="1"/>
</dbReference>
<comment type="caution">
    <text evidence="8">The sequence shown here is derived from an EMBL/GenBank/DDBJ whole genome shotgun (WGS) entry which is preliminary data.</text>
</comment>
<feature type="domain" description="T-SNARE coiled-coil homology" evidence="7">
    <location>
        <begin position="339"/>
        <end position="401"/>
    </location>
</feature>
<dbReference type="RefSeq" id="WP_163675796.1">
    <property type="nucleotide sequence ID" value="NZ_JAAIYP010000027.1"/>
</dbReference>
<name>A0A7C9UY17_9PROT</name>
<protein>
    <submittedName>
        <fullName evidence="8">Chemotaxis protein</fullName>
    </submittedName>
</protein>
<proteinExistence type="inferred from homology"/>
<evidence type="ECO:0000256" key="3">
    <source>
        <dbReference type="ARBA" id="ARBA00023224"/>
    </source>
</evidence>
<dbReference type="GO" id="GO:0007165">
    <property type="term" value="P:signal transduction"/>
    <property type="evidence" value="ECO:0007669"/>
    <property type="project" value="UniProtKB-KW"/>
</dbReference>
<dbReference type="Gene3D" id="1.10.287.950">
    <property type="entry name" value="Methyl-accepting chemotaxis protein"/>
    <property type="match status" value="1"/>
</dbReference>